<evidence type="ECO:0000313" key="1">
    <source>
        <dbReference type="EMBL" id="ROR34769.1"/>
    </source>
</evidence>
<evidence type="ECO:0000313" key="2">
    <source>
        <dbReference type="Proteomes" id="UP000276634"/>
    </source>
</evidence>
<dbReference type="OrthoDB" id="5623992at2"/>
<dbReference type="EMBL" id="RJVI01000001">
    <property type="protein sequence ID" value="ROR34769.1"/>
    <property type="molecule type" value="Genomic_DNA"/>
</dbReference>
<name>A0A3N1Y7G9_9GAMM</name>
<keyword evidence="2" id="KW-1185">Reference proteome</keyword>
<sequence>MTQAGSPPGFTEAERWIVETALRERWGGDAPAPEDVEVEVRLRPTARELTARPALYFRQGDCHFLIVKTGDRRYRCQFFYSVREQYGTGIEEFDDLADCTVTLLRVQADQARERARAAEGG</sequence>
<gene>
    <name evidence="1" type="ORF">EDC57_0673</name>
</gene>
<proteinExistence type="predicted"/>
<accession>A0A3N1Y7G9</accession>
<comment type="caution">
    <text evidence="1">The sequence shown here is derived from an EMBL/GenBank/DDBJ whole genome shotgun (WGS) entry which is preliminary data.</text>
</comment>
<reference evidence="1 2" key="1">
    <citation type="submission" date="2018-11" db="EMBL/GenBank/DDBJ databases">
        <title>Genomic Encyclopedia of Type Strains, Phase IV (KMG-IV): sequencing the most valuable type-strain genomes for metagenomic binning, comparative biology and taxonomic classification.</title>
        <authorList>
            <person name="Goeker M."/>
        </authorList>
    </citation>
    <scope>NUCLEOTIDE SEQUENCE [LARGE SCALE GENOMIC DNA]</scope>
    <source>
        <strain evidence="1 2">DSM 100275</strain>
    </source>
</reference>
<organism evidence="1 2">
    <name type="scientific">Inmirania thermothiophila</name>
    <dbReference type="NCBI Taxonomy" id="1750597"/>
    <lineage>
        <taxon>Bacteria</taxon>
        <taxon>Pseudomonadati</taxon>
        <taxon>Pseudomonadota</taxon>
        <taxon>Gammaproteobacteria</taxon>
        <taxon>Chromatiales</taxon>
        <taxon>Ectothiorhodospiraceae</taxon>
        <taxon>Inmirania</taxon>
    </lineage>
</organism>
<protein>
    <submittedName>
        <fullName evidence="1">Uncharacterized protein</fullName>
    </submittedName>
</protein>
<dbReference type="AlphaFoldDB" id="A0A3N1Y7G9"/>
<dbReference type="RefSeq" id="WP_123400215.1">
    <property type="nucleotide sequence ID" value="NZ_RJVI01000001.1"/>
</dbReference>
<dbReference type="Proteomes" id="UP000276634">
    <property type="component" value="Unassembled WGS sequence"/>
</dbReference>